<feature type="region of interest" description="Disordered" evidence="1">
    <location>
        <begin position="71"/>
        <end position="90"/>
    </location>
</feature>
<dbReference type="Proteomes" id="UP000823388">
    <property type="component" value="Chromosome 8K"/>
</dbReference>
<dbReference type="AlphaFoldDB" id="A0A8T0PJX9"/>
<feature type="chain" id="PRO_5035852063" evidence="2">
    <location>
        <begin position="27"/>
        <end position="118"/>
    </location>
</feature>
<evidence type="ECO:0000256" key="1">
    <source>
        <dbReference type="SAM" id="MobiDB-lite"/>
    </source>
</evidence>
<feature type="compositionally biased region" description="Polar residues" evidence="1">
    <location>
        <begin position="38"/>
        <end position="55"/>
    </location>
</feature>
<evidence type="ECO:0000256" key="2">
    <source>
        <dbReference type="SAM" id="SignalP"/>
    </source>
</evidence>
<organism evidence="3 4">
    <name type="scientific">Panicum virgatum</name>
    <name type="common">Blackwell switchgrass</name>
    <dbReference type="NCBI Taxonomy" id="38727"/>
    <lineage>
        <taxon>Eukaryota</taxon>
        <taxon>Viridiplantae</taxon>
        <taxon>Streptophyta</taxon>
        <taxon>Embryophyta</taxon>
        <taxon>Tracheophyta</taxon>
        <taxon>Spermatophyta</taxon>
        <taxon>Magnoliopsida</taxon>
        <taxon>Liliopsida</taxon>
        <taxon>Poales</taxon>
        <taxon>Poaceae</taxon>
        <taxon>PACMAD clade</taxon>
        <taxon>Panicoideae</taxon>
        <taxon>Panicodae</taxon>
        <taxon>Paniceae</taxon>
        <taxon>Panicinae</taxon>
        <taxon>Panicum</taxon>
        <taxon>Panicum sect. Hiantes</taxon>
    </lineage>
</organism>
<reference evidence="3" key="1">
    <citation type="submission" date="2020-05" db="EMBL/GenBank/DDBJ databases">
        <title>WGS assembly of Panicum virgatum.</title>
        <authorList>
            <person name="Lovell J.T."/>
            <person name="Jenkins J."/>
            <person name="Shu S."/>
            <person name="Juenger T.E."/>
            <person name="Schmutz J."/>
        </authorList>
    </citation>
    <scope>NUCLEOTIDE SEQUENCE</scope>
    <source>
        <strain evidence="3">AP13</strain>
    </source>
</reference>
<feature type="region of interest" description="Disordered" evidence="1">
    <location>
        <begin position="28"/>
        <end position="57"/>
    </location>
</feature>
<accession>A0A8T0PJX9</accession>
<sequence>MKQQPLLIMHNVILFFLLGSPPLKMAEPEGRYRDRKSTSPTSAFYFRSGQTGSKPTSEDLHLYNLSILREPSGMQERPEGASKKYKGGPKECDLQQRISLARRAMPRMARRFNPKGYQ</sequence>
<keyword evidence="2" id="KW-0732">Signal</keyword>
<gene>
    <name evidence="3" type="ORF">PVAP13_8KG268901</name>
</gene>
<protein>
    <submittedName>
        <fullName evidence="3">Uncharacterized protein</fullName>
    </submittedName>
</protein>
<evidence type="ECO:0000313" key="3">
    <source>
        <dbReference type="EMBL" id="KAG2562637.1"/>
    </source>
</evidence>
<name>A0A8T0PJX9_PANVG</name>
<feature type="compositionally biased region" description="Basic and acidic residues" evidence="1">
    <location>
        <begin position="76"/>
        <end position="90"/>
    </location>
</feature>
<feature type="signal peptide" evidence="2">
    <location>
        <begin position="1"/>
        <end position="26"/>
    </location>
</feature>
<evidence type="ECO:0000313" key="4">
    <source>
        <dbReference type="Proteomes" id="UP000823388"/>
    </source>
</evidence>
<keyword evidence="4" id="KW-1185">Reference proteome</keyword>
<dbReference type="EMBL" id="CM029051">
    <property type="protein sequence ID" value="KAG2562637.1"/>
    <property type="molecule type" value="Genomic_DNA"/>
</dbReference>
<comment type="caution">
    <text evidence="3">The sequence shown here is derived from an EMBL/GenBank/DDBJ whole genome shotgun (WGS) entry which is preliminary data.</text>
</comment>
<feature type="compositionally biased region" description="Basic and acidic residues" evidence="1">
    <location>
        <begin position="28"/>
        <end position="37"/>
    </location>
</feature>
<proteinExistence type="predicted"/>